<organism evidence="6 7">
    <name type="scientific">Prunus avium</name>
    <name type="common">Cherry</name>
    <name type="synonym">Cerasus avium</name>
    <dbReference type="NCBI Taxonomy" id="42229"/>
    <lineage>
        <taxon>Eukaryota</taxon>
        <taxon>Viridiplantae</taxon>
        <taxon>Streptophyta</taxon>
        <taxon>Embryophyta</taxon>
        <taxon>Tracheophyta</taxon>
        <taxon>Spermatophyta</taxon>
        <taxon>Magnoliopsida</taxon>
        <taxon>eudicotyledons</taxon>
        <taxon>Gunneridae</taxon>
        <taxon>Pentapetalae</taxon>
        <taxon>rosids</taxon>
        <taxon>fabids</taxon>
        <taxon>Rosales</taxon>
        <taxon>Rosaceae</taxon>
        <taxon>Amygdaloideae</taxon>
        <taxon>Amygdaleae</taxon>
        <taxon>Prunus</taxon>
    </lineage>
</organism>
<gene>
    <name evidence="7" type="primary">LOC110766239</name>
</gene>
<dbReference type="PANTHER" id="PTHR46031">
    <property type="match status" value="1"/>
</dbReference>
<dbReference type="Pfam" id="PF00035">
    <property type="entry name" value="dsrm"/>
    <property type="match status" value="2"/>
</dbReference>
<feature type="compositionally biased region" description="Low complexity" evidence="4">
    <location>
        <begin position="292"/>
        <end position="310"/>
    </location>
</feature>
<sequence length="376" mass="41100">MYIMHKSKLQELCHGKKWGLPRYTAMKDGPDHNPAFKASVSVNGISFDSPVACKSSKQAQNQAAMLAFLHFTSPPSSFSSVEPTVRADEHNFESPEFFNALKGPEHAAANAVSMSSSQDGAQISVESGHYKNHLQELAQREGFYMPAYKTARSGASHLPTFSSTVEVEGEEFYGKAGKSKKQAELNAAKVACIALKERGLSRATEITSCHLREGALKTSTQSSDLRMIVDSFKNLIHEEQLVSSPAIKYEECTKQIKGTLHDLSANANLEAEVSDSFHAVPEMDNMKETGNPSSSSESMLPSTEESPSSPAFIQPNLPAVTNVGKGTGVRSYLLCNRVRVYTEFPDIAFPNHITVLPVSDDKWVAFSLEFPNEESN</sequence>
<dbReference type="SMART" id="SM00358">
    <property type="entry name" value="DSRM"/>
    <property type="match status" value="2"/>
</dbReference>
<accession>A0A6P5TDK6</accession>
<dbReference type="InterPro" id="IPR014720">
    <property type="entry name" value="dsRBD_dom"/>
</dbReference>
<dbReference type="KEGG" id="pavi:110766239"/>
<dbReference type="PROSITE" id="PS50137">
    <property type="entry name" value="DS_RBD"/>
    <property type="match status" value="2"/>
</dbReference>
<dbReference type="SUPFAM" id="SSF54768">
    <property type="entry name" value="dsRNA-binding domain-like"/>
    <property type="match status" value="2"/>
</dbReference>
<dbReference type="Proteomes" id="UP000515124">
    <property type="component" value="Unplaced"/>
</dbReference>
<name>A0A6P5TDK6_PRUAV</name>
<dbReference type="PANTHER" id="PTHR46031:SF38">
    <property type="entry name" value="DRBM DOMAIN-CONTAINING PROTEIN"/>
    <property type="match status" value="1"/>
</dbReference>
<evidence type="ECO:0000256" key="1">
    <source>
        <dbReference type="ARBA" id="ARBA00022737"/>
    </source>
</evidence>
<feature type="domain" description="DRBM" evidence="5">
    <location>
        <begin position="4"/>
        <end position="73"/>
    </location>
</feature>
<dbReference type="GO" id="GO:0003723">
    <property type="term" value="F:RNA binding"/>
    <property type="evidence" value="ECO:0007669"/>
    <property type="project" value="UniProtKB-UniRule"/>
</dbReference>
<reference evidence="7" key="1">
    <citation type="submission" date="2025-08" db="UniProtKB">
        <authorList>
            <consortium name="RefSeq"/>
        </authorList>
    </citation>
    <scope>IDENTIFICATION</scope>
</reference>
<evidence type="ECO:0000256" key="3">
    <source>
        <dbReference type="PROSITE-ProRule" id="PRU00266"/>
    </source>
</evidence>
<proteinExistence type="predicted"/>
<feature type="domain" description="DRBM" evidence="5">
    <location>
        <begin position="129"/>
        <end position="197"/>
    </location>
</feature>
<keyword evidence="1" id="KW-0677">Repeat</keyword>
<evidence type="ECO:0000259" key="5">
    <source>
        <dbReference type="PROSITE" id="PS50137"/>
    </source>
</evidence>
<evidence type="ECO:0000313" key="7">
    <source>
        <dbReference type="RefSeq" id="XP_021825226.1"/>
    </source>
</evidence>
<evidence type="ECO:0000313" key="6">
    <source>
        <dbReference type="Proteomes" id="UP000515124"/>
    </source>
</evidence>
<protein>
    <submittedName>
        <fullName evidence="7">Double-stranded RNA-binding protein 1-like</fullName>
    </submittedName>
</protein>
<dbReference type="GeneID" id="110766239"/>
<dbReference type="AlphaFoldDB" id="A0A6P5TDK6"/>
<keyword evidence="2 3" id="KW-0694">RNA-binding</keyword>
<dbReference type="Gene3D" id="3.30.160.20">
    <property type="match status" value="2"/>
</dbReference>
<evidence type="ECO:0000256" key="4">
    <source>
        <dbReference type="SAM" id="MobiDB-lite"/>
    </source>
</evidence>
<feature type="region of interest" description="Disordered" evidence="4">
    <location>
        <begin position="283"/>
        <end position="315"/>
    </location>
</feature>
<evidence type="ECO:0000256" key="2">
    <source>
        <dbReference type="ARBA" id="ARBA00022884"/>
    </source>
</evidence>
<dbReference type="RefSeq" id="XP_021825226.1">
    <property type="nucleotide sequence ID" value="XM_021969534.1"/>
</dbReference>
<keyword evidence="6" id="KW-1185">Reference proteome</keyword>